<evidence type="ECO:0000313" key="4">
    <source>
        <dbReference type="Proteomes" id="UP000245535"/>
    </source>
</evidence>
<evidence type="ECO:0000259" key="1">
    <source>
        <dbReference type="Pfam" id="PF00534"/>
    </source>
</evidence>
<protein>
    <submittedName>
        <fullName evidence="3">Glycosyltransferase involved in cell wall biosynthesis</fullName>
    </submittedName>
</protein>
<comment type="caution">
    <text evidence="3">The sequence shown here is derived from an EMBL/GenBank/DDBJ whole genome shotgun (WGS) entry which is preliminary data.</text>
</comment>
<dbReference type="Pfam" id="PF00534">
    <property type="entry name" value="Glycos_transf_1"/>
    <property type="match status" value="1"/>
</dbReference>
<name>A0A315Z5R2_SEDFL</name>
<dbReference type="SUPFAM" id="SSF53756">
    <property type="entry name" value="UDP-Glycosyltransferase/glycogen phosphorylase"/>
    <property type="match status" value="1"/>
</dbReference>
<feature type="domain" description="Glycosyltransferase subfamily 4-like N-terminal" evidence="2">
    <location>
        <begin position="20"/>
        <end position="196"/>
    </location>
</feature>
<keyword evidence="3" id="KW-0808">Transferase</keyword>
<dbReference type="PANTHER" id="PTHR45947:SF3">
    <property type="entry name" value="SULFOQUINOVOSYL TRANSFERASE SQD2"/>
    <property type="match status" value="1"/>
</dbReference>
<dbReference type="GO" id="GO:0016757">
    <property type="term" value="F:glycosyltransferase activity"/>
    <property type="evidence" value="ECO:0007669"/>
    <property type="project" value="InterPro"/>
</dbReference>
<evidence type="ECO:0000259" key="2">
    <source>
        <dbReference type="Pfam" id="PF13439"/>
    </source>
</evidence>
<keyword evidence="4" id="KW-1185">Reference proteome</keyword>
<dbReference type="Proteomes" id="UP000245535">
    <property type="component" value="Unassembled WGS sequence"/>
</dbReference>
<evidence type="ECO:0000313" key="3">
    <source>
        <dbReference type="EMBL" id="PWJ39248.1"/>
    </source>
</evidence>
<reference evidence="3 4" key="1">
    <citation type="submission" date="2018-03" db="EMBL/GenBank/DDBJ databases">
        <title>Genomic Encyclopedia of Archaeal and Bacterial Type Strains, Phase II (KMG-II): from individual species to whole genera.</title>
        <authorList>
            <person name="Goeker M."/>
        </authorList>
    </citation>
    <scope>NUCLEOTIDE SEQUENCE [LARGE SCALE GENOMIC DNA]</scope>
    <source>
        <strain evidence="3 4">DSM 28229</strain>
    </source>
</reference>
<dbReference type="Gene3D" id="3.40.50.2000">
    <property type="entry name" value="Glycogen Phosphorylase B"/>
    <property type="match status" value="2"/>
</dbReference>
<proteinExistence type="predicted"/>
<dbReference type="EMBL" id="QGDO01000006">
    <property type="protein sequence ID" value="PWJ39248.1"/>
    <property type="molecule type" value="Genomic_DNA"/>
</dbReference>
<dbReference type="PANTHER" id="PTHR45947">
    <property type="entry name" value="SULFOQUINOVOSYL TRANSFERASE SQD2"/>
    <property type="match status" value="1"/>
</dbReference>
<sequence>MTIRSRKKLKIMRVIARLNVGGPAIHTILLTDGMNNDTFETMLVSGREAEQEGNMHYLAREKNVDINHFPHLQRELSPMKDAKAFWEMVKLIRQFNPDIIHTHTAKAGFIGRAAAIYLNTFRSAENKIKIVHTFHGHVFHSYFSTLKTNLFINIERFLGKFSDIIITITPKQQIEIKDFGIGTQINHQIVPLGLDLRKFKEKPRMPKSLHQQYNIPEDRILIGTVARFTAIKNLSLFLEIAAKLIERNDKLHFMMVGDGEDREMLEAKAAELGISDSVTFTGFLSDLPSVFADLSILLLTSKNEGSPVSIIEAMTSGTGVVASNVGGVPDLFTEEGKYFLCEPTNIDDYVEKTEKLLTDQEFYNHITTVQQDFIYNKFNIDRLIQDLSVTYQNLFS</sequence>
<dbReference type="InterPro" id="IPR028098">
    <property type="entry name" value="Glyco_trans_4-like_N"/>
</dbReference>
<organism evidence="3 4">
    <name type="scientific">Sediminitomix flava</name>
    <dbReference type="NCBI Taxonomy" id="379075"/>
    <lineage>
        <taxon>Bacteria</taxon>
        <taxon>Pseudomonadati</taxon>
        <taxon>Bacteroidota</taxon>
        <taxon>Cytophagia</taxon>
        <taxon>Cytophagales</taxon>
        <taxon>Flammeovirgaceae</taxon>
        <taxon>Sediminitomix</taxon>
    </lineage>
</organism>
<dbReference type="Pfam" id="PF13439">
    <property type="entry name" value="Glyco_transf_4"/>
    <property type="match status" value="1"/>
</dbReference>
<dbReference type="InterPro" id="IPR001296">
    <property type="entry name" value="Glyco_trans_1"/>
</dbReference>
<accession>A0A315Z5R2</accession>
<dbReference type="InterPro" id="IPR050194">
    <property type="entry name" value="Glycosyltransferase_grp1"/>
</dbReference>
<dbReference type="AlphaFoldDB" id="A0A315Z5R2"/>
<gene>
    <name evidence="3" type="ORF">BC781_106149</name>
</gene>
<feature type="domain" description="Glycosyl transferase family 1" evidence="1">
    <location>
        <begin position="209"/>
        <end position="366"/>
    </location>
</feature>